<keyword evidence="3" id="KW-1185">Reference proteome</keyword>
<evidence type="ECO:0000313" key="2">
    <source>
        <dbReference type="EMBL" id="CCK69018.1"/>
    </source>
</evidence>
<feature type="compositionally biased region" description="Polar residues" evidence="1">
    <location>
        <begin position="53"/>
        <end position="74"/>
    </location>
</feature>
<reference evidence="3" key="2">
    <citation type="submission" date="2012-08" db="EMBL/GenBank/DDBJ databases">
        <title>Genome sequence of Kazachstania naganishii.</title>
        <authorList>
            <person name="Gordon J.L."/>
            <person name="Armisen D."/>
            <person name="Proux-Wera E."/>
            <person name="OhEigeartaigh S.S."/>
            <person name="Byrne K.P."/>
            <person name="Wolfe K.H."/>
        </authorList>
    </citation>
    <scope>NUCLEOTIDE SEQUENCE [LARGE SCALE GENOMIC DNA]</scope>
    <source>
        <strain evidence="3">ATCC MYA-139 / BCRC 22969 / CBS 8797 / CCRC 22969 / KCTC 17520 / NBRC 10181 / NCYC 3082</strain>
    </source>
</reference>
<dbReference type="EMBL" id="HE978315">
    <property type="protein sequence ID" value="CCK69018.1"/>
    <property type="molecule type" value="Genomic_DNA"/>
</dbReference>
<dbReference type="HOGENOM" id="CLU_2469420_0_0_1"/>
<accession>J7RHK2</accession>
<organism evidence="2 3">
    <name type="scientific">Huiozyma naganishii (strain ATCC MYA-139 / BCRC 22969 / CBS 8797 / KCTC 17520 / NBRC 10181 / NCYC 3082 / Yp74L-3)</name>
    <name type="common">Yeast</name>
    <name type="synonym">Kazachstania naganishii</name>
    <dbReference type="NCBI Taxonomy" id="1071383"/>
    <lineage>
        <taxon>Eukaryota</taxon>
        <taxon>Fungi</taxon>
        <taxon>Dikarya</taxon>
        <taxon>Ascomycota</taxon>
        <taxon>Saccharomycotina</taxon>
        <taxon>Saccharomycetes</taxon>
        <taxon>Saccharomycetales</taxon>
        <taxon>Saccharomycetaceae</taxon>
        <taxon>Huiozyma</taxon>
    </lineage>
</organism>
<dbReference type="OMA" id="PSHTHND"/>
<gene>
    <name evidence="2" type="primary">KNAG0B05870</name>
    <name evidence="2" type="ordered locus">KNAG_0B05870</name>
</gene>
<dbReference type="GeneID" id="34524668"/>
<reference evidence="2 3" key="1">
    <citation type="journal article" date="2011" name="Proc. Natl. Acad. Sci. U.S.A.">
        <title>Evolutionary erosion of yeast sex chromosomes by mating-type switching accidents.</title>
        <authorList>
            <person name="Gordon J.L."/>
            <person name="Armisen D."/>
            <person name="Proux-Wera E."/>
            <person name="Oheigeartaigh S.S."/>
            <person name="Byrne K.P."/>
            <person name="Wolfe K.H."/>
        </authorList>
    </citation>
    <scope>NUCLEOTIDE SEQUENCE [LARGE SCALE GENOMIC DNA]</scope>
    <source>
        <strain evidence="3">ATCC MYA-139 / BCRC 22969 / CBS 8797 / CCRC 22969 / KCTC 17520 / NBRC 10181 / NCYC 3082</strain>
    </source>
</reference>
<sequence length="88" mass="9866">MSNGNDESSRRADEEQQVEEGEGEPTVQLNRGGKVKEVPLSRFRNPHAVSFGRNFQQQLRPQPINGSQQNNEQGDNGLLQNKGHRPSQ</sequence>
<evidence type="ECO:0000313" key="3">
    <source>
        <dbReference type="Proteomes" id="UP000006310"/>
    </source>
</evidence>
<dbReference type="AlphaFoldDB" id="J7RHK2"/>
<name>J7RHK2_HUIN7</name>
<feature type="region of interest" description="Disordered" evidence="1">
    <location>
        <begin position="1"/>
        <end position="88"/>
    </location>
</feature>
<evidence type="ECO:0000256" key="1">
    <source>
        <dbReference type="SAM" id="MobiDB-lite"/>
    </source>
</evidence>
<protein>
    <submittedName>
        <fullName evidence="2">Uncharacterized protein</fullName>
    </submittedName>
</protein>
<dbReference type="KEGG" id="kng:KNAG_0B05870"/>
<dbReference type="Proteomes" id="UP000006310">
    <property type="component" value="Chromosome 2"/>
</dbReference>
<dbReference type="RefSeq" id="XP_022463264.1">
    <property type="nucleotide sequence ID" value="XM_022606583.1"/>
</dbReference>
<proteinExistence type="predicted"/>